<evidence type="ECO:0000256" key="7">
    <source>
        <dbReference type="ARBA" id="ARBA00023170"/>
    </source>
</evidence>
<evidence type="ECO:0000256" key="8">
    <source>
        <dbReference type="ARBA" id="ARBA00023224"/>
    </source>
</evidence>
<sequence length="705" mass="78885">MSFDRFAGVCLSHIRWLRSRRLAIGILIGMALYALVALCPLLLNFKAREVILFQKETGPNKITRMRIEKCTMVEMSARLFTLFTCFLFVLCYMIPLFLVTFFYTKLLSKLHQHARQFKVHGRVLEEKAIHGHLDAIQKPEYTDVLPPPNHDDVQVQVMAIGYMLLFLLGTCGNVAVLTMVTTMVRSRRAHLDNTLIYMVVLSCVDFGVCLSLPFTVIDQILGFWMFGSTMCKLHAVLENFGKILSALIITAMSFDRFAGVCLSHIRWLRSRRLAIGILIGMALYALVALCPLLLNFKAREVILFQKETGPNKITRMRIEKCTMVEMSARLFTLFTCFLFVLCYMIPLFLVTFFYTKLLSKLHQHARQFKTTQFRSQIPLMRISLYTLAVACFYFLCWTPFWVATAFAVYLEYAGEQNGAVPPVFVYCMYFIHALPFTNSAVNWIIYGAMNGQLQQRIRQGGVSTNNAALTTLSMAMCRMPQPQPDSFPDRAALMNGNSSALSTIAMTSSNGGYAGSGIVQQLPSNVTAVADATSALRLKAYGTYRHSSCSMEVSLLNDDDRTCCNSPDRSITEQRQHSLSSTLTLVTGHQRQHNSSTFTEAEKCIGDVGAVQQGASDAQNDVVHVHQGVRDLQKEAEVEHHGVGAILQVVGDAPNGTETNWTSLGSNAFDADDEAVHEQQALLLLHSSDSMDLLLHIDSQSTTYL</sequence>
<keyword evidence="7 9" id="KW-0675">Receptor</keyword>
<protein>
    <submittedName>
        <fullName evidence="13">G_PROTEIN_RECEP_F1_2 domain-containing protein</fullName>
    </submittedName>
</protein>
<dbReference type="InterPro" id="IPR000276">
    <property type="entry name" value="GPCR_Rhodpsn"/>
</dbReference>
<evidence type="ECO:0000313" key="12">
    <source>
        <dbReference type="Proteomes" id="UP000050741"/>
    </source>
</evidence>
<evidence type="ECO:0000256" key="6">
    <source>
        <dbReference type="ARBA" id="ARBA00023136"/>
    </source>
</evidence>
<keyword evidence="4 10" id="KW-1133">Transmembrane helix</keyword>
<name>A0A183CKB9_GLOPA</name>
<keyword evidence="5 9" id="KW-0297">G-protein coupled receptor</keyword>
<dbReference type="PRINTS" id="PR00237">
    <property type="entry name" value="GPCRRHODOPSN"/>
</dbReference>
<dbReference type="GO" id="GO:0004930">
    <property type="term" value="F:G protein-coupled receptor activity"/>
    <property type="evidence" value="ECO:0007669"/>
    <property type="project" value="UniProtKB-KW"/>
</dbReference>
<dbReference type="CDD" id="cd00637">
    <property type="entry name" value="7tm_classA_rhodopsin-like"/>
    <property type="match status" value="2"/>
</dbReference>
<evidence type="ECO:0000259" key="11">
    <source>
        <dbReference type="PROSITE" id="PS50262"/>
    </source>
</evidence>
<dbReference type="SUPFAM" id="SSF81321">
    <property type="entry name" value="Family A G protein-coupled receptor-like"/>
    <property type="match status" value="2"/>
</dbReference>
<keyword evidence="8 9" id="KW-0807">Transducer</keyword>
<feature type="transmembrane region" description="Helical" evidence="10">
    <location>
        <begin position="195"/>
        <end position="217"/>
    </location>
</feature>
<evidence type="ECO:0000256" key="9">
    <source>
        <dbReference type="RuleBase" id="RU000688"/>
    </source>
</evidence>
<keyword evidence="3 9" id="KW-0812">Transmembrane</keyword>
<feature type="transmembrane region" description="Helical" evidence="10">
    <location>
        <begin position="79"/>
        <end position="103"/>
    </location>
</feature>
<feature type="domain" description="G-protein coupled receptors family 1 profile" evidence="11">
    <location>
        <begin position="1"/>
        <end position="168"/>
    </location>
</feature>
<keyword evidence="12" id="KW-1185">Reference proteome</keyword>
<accession>A0A183CKB9</accession>
<comment type="subcellular location">
    <subcellularLocation>
        <location evidence="1">Cell membrane</location>
        <topology evidence="1">Multi-pass membrane protein</topology>
    </subcellularLocation>
</comment>
<evidence type="ECO:0000256" key="1">
    <source>
        <dbReference type="ARBA" id="ARBA00004651"/>
    </source>
</evidence>
<evidence type="ECO:0000256" key="3">
    <source>
        <dbReference type="ARBA" id="ARBA00022692"/>
    </source>
</evidence>
<feature type="transmembrane region" description="Helical" evidence="10">
    <location>
        <begin position="274"/>
        <end position="294"/>
    </location>
</feature>
<feature type="transmembrane region" description="Helical" evidence="10">
    <location>
        <begin position="382"/>
        <end position="403"/>
    </location>
</feature>
<evidence type="ECO:0000256" key="5">
    <source>
        <dbReference type="ARBA" id="ARBA00023040"/>
    </source>
</evidence>
<dbReference type="PANTHER" id="PTHR24229:SF95">
    <property type="entry name" value="G-PROTEIN COUPLED RECEPTOR C06G4.5-RELATED"/>
    <property type="match status" value="1"/>
</dbReference>
<dbReference type="GO" id="GO:0042277">
    <property type="term" value="F:peptide binding"/>
    <property type="evidence" value="ECO:0007669"/>
    <property type="project" value="TreeGrafter"/>
</dbReference>
<feature type="transmembrane region" description="Helical" evidence="10">
    <location>
        <begin position="423"/>
        <end position="446"/>
    </location>
</feature>
<keyword evidence="2" id="KW-1003">Cell membrane</keyword>
<feature type="domain" description="G-protein coupled receptors family 1 profile" evidence="11">
    <location>
        <begin position="172"/>
        <end position="446"/>
    </location>
</feature>
<dbReference type="PANTHER" id="PTHR24229">
    <property type="entry name" value="NEUROPEPTIDES RECEPTOR"/>
    <property type="match status" value="1"/>
</dbReference>
<evidence type="ECO:0000256" key="10">
    <source>
        <dbReference type="SAM" id="Phobius"/>
    </source>
</evidence>
<reference evidence="13" key="2">
    <citation type="submission" date="2016-06" db="UniProtKB">
        <authorList>
            <consortium name="WormBaseParasite"/>
        </authorList>
    </citation>
    <scope>IDENTIFICATION</scope>
</reference>
<evidence type="ECO:0000313" key="13">
    <source>
        <dbReference type="WBParaSite" id="GPLIN_001332500"/>
    </source>
</evidence>
<dbReference type="Proteomes" id="UP000050741">
    <property type="component" value="Unassembled WGS sequence"/>
</dbReference>
<feature type="transmembrane region" description="Helical" evidence="10">
    <location>
        <begin position="330"/>
        <end position="354"/>
    </location>
</feature>
<dbReference type="GO" id="GO:0043005">
    <property type="term" value="C:neuron projection"/>
    <property type="evidence" value="ECO:0007669"/>
    <property type="project" value="TreeGrafter"/>
</dbReference>
<dbReference type="Gene3D" id="1.20.1070.10">
    <property type="entry name" value="Rhodopsin 7-helix transmembrane proteins"/>
    <property type="match status" value="2"/>
</dbReference>
<dbReference type="Pfam" id="PF00001">
    <property type="entry name" value="7tm_1"/>
    <property type="match status" value="1"/>
</dbReference>
<evidence type="ECO:0000256" key="4">
    <source>
        <dbReference type="ARBA" id="ARBA00022989"/>
    </source>
</evidence>
<comment type="similarity">
    <text evidence="9">Belongs to the G-protein coupled receptor 1 family.</text>
</comment>
<reference evidence="12" key="1">
    <citation type="submission" date="2014-05" db="EMBL/GenBank/DDBJ databases">
        <title>The genome and life-stage specific transcriptomes of Globodera pallida elucidate key aspects of plant parasitism by a cyst nematode.</title>
        <authorList>
            <person name="Cotton J.A."/>
            <person name="Lilley C.J."/>
            <person name="Jones L.M."/>
            <person name="Kikuchi T."/>
            <person name="Reid A.J."/>
            <person name="Thorpe P."/>
            <person name="Tsai I.J."/>
            <person name="Beasley H."/>
            <person name="Blok V."/>
            <person name="Cock P.J.A."/>
            <person name="Van den Akker S.E."/>
            <person name="Holroyd N."/>
            <person name="Hunt M."/>
            <person name="Mantelin S."/>
            <person name="Naghra H."/>
            <person name="Pain A."/>
            <person name="Palomares-Rius J.E."/>
            <person name="Zarowiecki M."/>
            <person name="Berriman M."/>
            <person name="Jones J.T."/>
            <person name="Urwin P.E."/>
        </authorList>
    </citation>
    <scope>NUCLEOTIDE SEQUENCE [LARGE SCALE GENOMIC DNA]</scope>
    <source>
        <strain evidence="12">Lindley</strain>
    </source>
</reference>
<keyword evidence="6 10" id="KW-0472">Membrane</keyword>
<dbReference type="AlphaFoldDB" id="A0A183CKB9"/>
<dbReference type="PROSITE" id="PS00237">
    <property type="entry name" value="G_PROTEIN_RECEP_F1_1"/>
    <property type="match status" value="1"/>
</dbReference>
<dbReference type="WBParaSite" id="GPLIN_001332500">
    <property type="protein sequence ID" value="GPLIN_001332500"/>
    <property type="gene ID" value="GPLIN_001332500"/>
</dbReference>
<feature type="transmembrane region" description="Helical" evidence="10">
    <location>
        <begin position="159"/>
        <end position="183"/>
    </location>
</feature>
<dbReference type="PROSITE" id="PS50262">
    <property type="entry name" value="G_PROTEIN_RECEP_F1_2"/>
    <property type="match status" value="2"/>
</dbReference>
<proteinExistence type="inferred from homology"/>
<dbReference type="InterPro" id="IPR017452">
    <property type="entry name" value="GPCR_Rhodpsn_7TM"/>
</dbReference>
<organism evidence="12 13">
    <name type="scientific">Globodera pallida</name>
    <name type="common">Potato cyst nematode worm</name>
    <name type="synonym">Heterodera pallida</name>
    <dbReference type="NCBI Taxonomy" id="36090"/>
    <lineage>
        <taxon>Eukaryota</taxon>
        <taxon>Metazoa</taxon>
        <taxon>Ecdysozoa</taxon>
        <taxon>Nematoda</taxon>
        <taxon>Chromadorea</taxon>
        <taxon>Rhabditida</taxon>
        <taxon>Tylenchina</taxon>
        <taxon>Tylenchomorpha</taxon>
        <taxon>Tylenchoidea</taxon>
        <taxon>Heteroderidae</taxon>
        <taxon>Heteroderinae</taxon>
        <taxon>Globodera</taxon>
    </lineage>
</organism>
<dbReference type="GO" id="GO:0005886">
    <property type="term" value="C:plasma membrane"/>
    <property type="evidence" value="ECO:0007669"/>
    <property type="project" value="UniProtKB-SubCell"/>
</dbReference>
<feature type="transmembrane region" description="Helical" evidence="10">
    <location>
        <begin position="22"/>
        <end position="45"/>
    </location>
</feature>
<evidence type="ECO:0000256" key="2">
    <source>
        <dbReference type="ARBA" id="ARBA00022475"/>
    </source>
</evidence>